<comment type="function">
    <text evidence="14">Carrier of the growing fatty acid chain in fatty acid biosynthesis.</text>
</comment>
<keyword evidence="13 14" id="KW-0275">Fatty acid biosynthesis</keyword>
<dbReference type="SUPFAM" id="SSF47336">
    <property type="entry name" value="ACP-like"/>
    <property type="match status" value="1"/>
</dbReference>
<dbReference type="InterPro" id="IPR009081">
    <property type="entry name" value="PP-bd_ACP"/>
</dbReference>
<dbReference type="GO" id="GO:0000035">
    <property type="term" value="F:acyl binding"/>
    <property type="evidence" value="ECO:0007669"/>
    <property type="project" value="TreeGrafter"/>
</dbReference>
<keyword evidence="4" id="KW-0813">Transport</keyword>
<name>A0A3S4B7W2_9PEZI</name>
<evidence type="ECO:0000256" key="1">
    <source>
        <dbReference type="ARBA" id="ARBA00004173"/>
    </source>
</evidence>
<keyword evidence="5 14" id="KW-0596">Phosphopantetheine</keyword>
<dbReference type="AlphaFoldDB" id="A0A3S4B7W2"/>
<evidence type="ECO:0000256" key="10">
    <source>
        <dbReference type="ARBA" id="ARBA00022982"/>
    </source>
</evidence>
<comment type="subcellular location">
    <subcellularLocation>
        <location evidence="1">Mitochondrion</location>
    </subcellularLocation>
</comment>
<dbReference type="PANTHER" id="PTHR20863:SF28">
    <property type="entry name" value="ACYL CARRIER PROTEIN, MITOCHONDRIAL"/>
    <property type="match status" value="1"/>
</dbReference>
<dbReference type="Gene3D" id="1.10.1200.10">
    <property type="entry name" value="ACP-like"/>
    <property type="match status" value="1"/>
</dbReference>
<dbReference type="EMBL" id="OUUZ01000012">
    <property type="protein sequence ID" value="SPQ24123.1"/>
    <property type="molecule type" value="Genomic_DNA"/>
</dbReference>
<evidence type="ECO:0000256" key="8">
    <source>
        <dbReference type="ARBA" id="ARBA00022832"/>
    </source>
</evidence>
<dbReference type="HAMAP" id="MF_01217">
    <property type="entry name" value="Acyl_carrier"/>
    <property type="match status" value="1"/>
</dbReference>
<organism evidence="16 17">
    <name type="scientific">Thermothielavioides terrestris</name>
    <dbReference type="NCBI Taxonomy" id="2587410"/>
    <lineage>
        <taxon>Eukaryota</taxon>
        <taxon>Fungi</taxon>
        <taxon>Dikarya</taxon>
        <taxon>Ascomycota</taxon>
        <taxon>Pezizomycotina</taxon>
        <taxon>Sordariomycetes</taxon>
        <taxon>Sordariomycetidae</taxon>
        <taxon>Sordariales</taxon>
        <taxon>Chaetomiaceae</taxon>
        <taxon>Thermothielavioides</taxon>
    </lineage>
</organism>
<keyword evidence="6 14" id="KW-0444">Lipid biosynthesis</keyword>
<evidence type="ECO:0000256" key="2">
    <source>
        <dbReference type="ARBA" id="ARBA00005194"/>
    </source>
</evidence>
<sequence length="158" mass="17150">MFRTAILRSAAAATRTAMRPVPSAAARRAAVVALPRTAPSFVPKPLAWQAVRCYASGSGLDRTEVYERIKQLLSGFDKVNDPANITETAHFANDLGLDSLDTVEVVMAIEEEFSIEIPDKDADTIHSGTFAPSHRAIRAIRAILDKAVEYILSQPDAN</sequence>
<dbReference type="GO" id="GO:0000036">
    <property type="term" value="F:acyl carrier activity"/>
    <property type="evidence" value="ECO:0007669"/>
    <property type="project" value="TreeGrafter"/>
</dbReference>
<proteinExistence type="inferred from homology"/>
<dbReference type="GO" id="GO:0099128">
    <property type="term" value="C:mitochondrial [2Fe-2S] assembly complex"/>
    <property type="evidence" value="ECO:0007669"/>
    <property type="project" value="UniProtKB-ARBA"/>
</dbReference>
<dbReference type="PANTHER" id="PTHR20863">
    <property type="entry name" value="ACYL CARRIER PROTEIN"/>
    <property type="match status" value="1"/>
</dbReference>
<evidence type="ECO:0000313" key="16">
    <source>
        <dbReference type="EMBL" id="SPQ24123.1"/>
    </source>
</evidence>
<keyword evidence="9" id="KW-0809">Transit peptide</keyword>
<evidence type="ECO:0000256" key="6">
    <source>
        <dbReference type="ARBA" id="ARBA00022516"/>
    </source>
</evidence>
<dbReference type="InterPro" id="IPR003231">
    <property type="entry name" value="ACP"/>
</dbReference>
<evidence type="ECO:0000259" key="15">
    <source>
        <dbReference type="PROSITE" id="PS50075"/>
    </source>
</evidence>
<evidence type="ECO:0000256" key="13">
    <source>
        <dbReference type="ARBA" id="ARBA00023160"/>
    </source>
</evidence>
<gene>
    <name evidence="16" type="ORF">TT172_LOCUS6542</name>
</gene>
<keyword evidence="7" id="KW-0597">Phosphoprotein</keyword>
<dbReference type="Pfam" id="PF00550">
    <property type="entry name" value="PP-binding"/>
    <property type="match status" value="1"/>
</dbReference>
<evidence type="ECO:0000256" key="3">
    <source>
        <dbReference type="ARBA" id="ARBA00010930"/>
    </source>
</evidence>
<keyword evidence="12" id="KW-0496">Mitochondrion</keyword>
<evidence type="ECO:0000256" key="4">
    <source>
        <dbReference type="ARBA" id="ARBA00022448"/>
    </source>
</evidence>
<feature type="domain" description="Carrier" evidence="15">
    <location>
        <begin position="63"/>
        <end position="148"/>
    </location>
</feature>
<keyword evidence="10" id="KW-0249">Electron transport</keyword>
<evidence type="ECO:0000256" key="7">
    <source>
        <dbReference type="ARBA" id="ARBA00022553"/>
    </source>
</evidence>
<dbReference type="PROSITE" id="PS50075">
    <property type="entry name" value="CARRIER"/>
    <property type="match status" value="1"/>
</dbReference>
<comment type="pathway">
    <text evidence="2">Lipid metabolism; fatty acid biosynthesis.</text>
</comment>
<dbReference type="InterPro" id="IPR006162">
    <property type="entry name" value="Ppantetheine_attach_site"/>
</dbReference>
<protein>
    <recommendedName>
        <fullName evidence="14">Acyl carrier protein</fullName>
    </recommendedName>
</protein>
<dbReference type="InterPro" id="IPR036736">
    <property type="entry name" value="ACP-like_sf"/>
</dbReference>
<evidence type="ECO:0000313" key="17">
    <source>
        <dbReference type="Proteomes" id="UP000289323"/>
    </source>
</evidence>
<evidence type="ECO:0000256" key="11">
    <source>
        <dbReference type="ARBA" id="ARBA00023098"/>
    </source>
</evidence>
<evidence type="ECO:0000256" key="14">
    <source>
        <dbReference type="RuleBase" id="RU000722"/>
    </source>
</evidence>
<keyword evidence="11" id="KW-0443">Lipid metabolism</keyword>
<dbReference type="Proteomes" id="UP000289323">
    <property type="component" value="Unassembled WGS sequence"/>
</dbReference>
<dbReference type="PROSITE" id="PS00012">
    <property type="entry name" value="PHOSPHOPANTETHEINE"/>
    <property type="match status" value="1"/>
</dbReference>
<evidence type="ECO:0000256" key="9">
    <source>
        <dbReference type="ARBA" id="ARBA00022946"/>
    </source>
</evidence>
<accession>A0A3S4B7W2</accession>
<evidence type="ECO:0000256" key="5">
    <source>
        <dbReference type="ARBA" id="ARBA00022450"/>
    </source>
</evidence>
<dbReference type="FunFam" id="1.10.1200.10:FF:000003">
    <property type="entry name" value="Acyl carrier protein"/>
    <property type="match status" value="1"/>
</dbReference>
<comment type="similarity">
    <text evidence="3">Belongs to the acyl carrier protein (ACP) family.</text>
</comment>
<reference evidence="16 17" key="1">
    <citation type="submission" date="2018-04" db="EMBL/GenBank/DDBJ databases">
        <authorList>
            <person name="Huttner S."/>
            <person name="Dainat J."/>
        </authorList>
    </citation>
    <scope>NUCLEOTIDE SEQUENCE [LARGE SCALE GENOMIC DNA]</scope>
</reference>
<keyword evidence="8" id="KW-0276">Fatty acid metabolism</keyword>
<evidence type="ECO:0000256" key="12">
    <source>
        <dbReference type="ARBA" id="ARBA00023128"/>
    </source>
</evidence>